<organism evidence="2 3">
    <name type="scientific">Scleroderma citrinum Foug A</name>
    <dbReference type="NCBI Taxonomy" id="1036808"/>
    <lineage>
        <taxon>Eukaryota</taxon>
        <taxon>Fungi</taxon>
        <taxon>Dikarya</taxon>
        <taxon>Basidiomycota</taxon>
        <taxon>Agaricomycotina</taxon>
        <taxon>Agaricomycetes</taxon>
        <taxon>Agaricomycetidae</taxon>
        <taxon>Boletales</taxon>
        <taxon>Sclerodermatineae</taxon>
        <taxon>Sclerodermataceae</taxon>
        <taxon>Scleroderma</taxon>
    </lineage>
</organism>
<dbReference type="AlphaFoldDB" id="A0A0C3D937"/>
<sequence>MAIDYELVRGLERGLDQALREGRRPTGAYALEHCAAMLQEPASIAEETKILKKLERLREVRKELRKLSI</sequence>
<proteinExistence type="predicted"/>
<dbReference type="InParanoid" id="A0A0C3D937"/>
<evidence type="ECO:0000259" key="1">
    <source>
        <dbReference type="PROSITE" id="PS51388"/>
    </source>
</evidence>
<dbReference type="InterPro" id="IPR020850">
    <property type="entry name" value="GED_dom"/>
</dbReference>
<evidence type="ECO:0000313" key="2">
    <source>
        <dbReference type="EMBL" id="KIM52919.1"/>
    </source>
</evidence>
<evidence type="ECO:0000313" key="3">
    <source>
        <dbReference type="Proteomes" id="UP000053989"/>
    </source>
</evidence>
<dbReference type="OrthoDB" id="2662988at2759"/>
<dbReference type="STRING" id="1036808.A0A0C3D937"/>
<dbReference type="Proteomes" id="UP000053989">
    <property type="component" value="Unassembled WGS sequence"/>
</dbReference>
<dbReference type="EMBL" id="KN822195">
    <property type="protein sequence ID" value="KIM52919.1"/>
    <property type="molecule type" value="Genomic_DNA"/>
</dbReference>
<feature type="domain" description="GED" evidence="1">
    <location>
        <begin position="1"/>
        <end position="69"/>
    </location>
</feature>
<dbReference type="PROSITE" id="PS51388">
    <property type="entry name" value="GED"/>
    <property type="match status" value="1"/>
</dbReference>
<accession>A0A0C3D937</accession>
<reference evidence="2 3" key="1">
    <citation type="submission" date="2014-04" db="EMBL/GenBank/DDBJ databases">
        <authorList>
            <consortium name="DOE Joint Genome Institute"/>
            <person name="Kuo A."/>
            <person name="Kohler A."/>
            <person name="Nagy L.G."/>
            <person name="Floudas D."/>
            <person name="Copeland A."/>
            <person name="Barry K.W."/>
            <person name="Cichocki N."/>
            <person name="Veneault-Fourrey C."/>
            <person name="LaButti K."/>
            <person name="Lindquist E.A."/>
            <person name="Lipzen A."/>
            <person name="Lundell T."/>
            <person name="Morin E."/>
            <person name="Murat C."/>
            <person name="Sun H."/>
            <person name="Tunlid A."/>
            <person name="Henrissat B."/>
            <person name="Grigoriev I.V."/>
            <person name="Hibbett D.S."/>
            <person name="Martin F."/>
            <person name="Nordberg H.P."/>
            <person name="Cantor M.N."/>
            <person name="Hua S.X."/>
        </authorList>
    </citation>
    <scope>NUCLEOTIDE SEQUENCE [LARGE SCALE GENOMIC DNA]</scope>
    <source>
        <strain evidence="2 3">Foug A</strain>
    </source>
</reference>
<dbReference type="HOGENOM" id="CLU_2777407_0_0_1"/>
<gene>
    <name evidence="2" type="ORF">SCLCIDRAFT_1223312</name>
</gene>
<keyword evidence="3" id="KW-1185">Reference proteome</keyword>
<reference evidence="3" key="2">
    <citation type="submission" date="2015-01" db="EMBL/GenBank/DDBJ databases">
        <title>Evolutionary Origins and Diversification of the Mycorrhizal Mutualists.</title>
        <authorList>
            <consortium name="DOE Joint Genome Institute"/>
            <consortium name="Mycorrhizal Genomics Consortium"/>
            <person name="Kohler A."/>
            <person name="Kuo A."/>
            <person name="Nagy L.G."/>
            <person name="Floudas D."/>
            <person name="Copeland A."/>
            <person name="Barry K.W."/>
            <person name="Cichocki N."/>
            <person name="Veneault-Fourrey C."/>
            <person name="LaButti K."/>
            <person name="Lindquist E.A."/>
            <person name="Lipzen A."/>
            <person name="Lundell T."/>
            <person name="Morin E."/>
            <person name="Murat C."/>
            <person name="Riley R."/>
            <person name="Ohm R."/>
            <person name="Sun H."/>
            <person name="Tunlid A."/>
            <person name="Henrissat B."/>
            <person name="Grigoriev I.V."/>
            <person name="Hibbett D.S."/>
            <person name="Martin F."/>
        </authorList>
    </citation>
    <scope>NUCLEOTIDE SEQUENCE [LARGE SCALE GENOMIC DNA]</scope>
    <source>
        <strain evidence="3">Foug A</strain>
    </source>
</reference>
<name>A0A0C3D937_9AGAM</name>
<protein>
    <recommendedName>
        <fullName evidence="1">GED domain-containing protein</fullName>
    </recommendedName>
</protein>